<protein>
    <submittedName>
        <fullName evidence="1">Uncharacterized protein</fullName>
    </submittedName>
</protein>
<keyword evidence="2" id="KW-1185">Reference proteome</keyword>
<accession>A0A0S4IX52</accession>
<sequence>MTRDDVRGDQARRFLFGRTDDLFTGAAQPWMSELMRRRNATQSLLLVTGGICAVHMWPSCGIVSRSRALLSGNSPIEPEVIKMFEQLQRISVVKACCIVFCSQDSGQTRATKKLVEDTVRLSKSLVTMDLENPCELLYGTCTIAFCTVVGDSWFVAVTAEALKLKDLIRPAGAEAA</sequence>
<dbReference type="VEuPathDB" id="TriTrypDB:BSAL_78100"/>
<reference evidence="2" key="1">
    <citation type="submission" date="2015-09" db="EMBL/GenBank/DDBJ databases">
        <authorList>
            <consortium name="Pathogen Informatics"/>
        </authorList>
    </citation>
    <scope>NUCLEOTIDE SEQUENCE [LARGE SCALE GENOMIC DNA]</scope>
    <source>
        <strain evidence="2">Lake Konstanz</strain>
    </source>
</reference>
<name>A0A0S4IX52_BODSA</name>
<gene>
    <name evidence="1" type="ORF">BSAL_78100</name>
</gene>
<dbReference type="EMBL" id="CYKH01000766">
    <property type="protein sequence ID" value="CUG35306.1"/>
    <property type="molecule type" value="Genomic_DNA"/>
</dbReference>
<evidence type="ECO:0000313" key="2">
    <source>
        <dbReference type="Proteomes" id="UP000051952"/>
    </source>
</evidence>
<dbReference type="AlphaFoldDB" id="A0A0S4IX52"/>
<proteinExistence type="predicted"/>
<dbReference type="Proteomes" id="UP000051952">
    <property type="component" value="Unassembled WGS sequence"/>
</dbReference>
<evidence type="ECO:0000313" key="1">
    <source>
        <dbReference type="EMBL" id="CUG35306.1"/>
    </source>
</evidence>
<organism evidence="1 2">
    <name type="scientific">Bodo saltans</name>
    <name type="common">Flagellated protozoan</name>
    <dbReference type="NCBI Taxonomy" id="75058"/>
    <lineage>
        <taxon>Eukaryota</taxon>
        <taxon>Discoba</taxon>
        <taxon>Euglenozoa</taxon>
        <taxon>Kinetoplastea</taxon>
        <taxon>Metakinetoplastina</taxon>
        <taxon>Eubodonida</taxon>
        <taxon>Bodonidae</taxon>
        <taxon>Bodo</taxon>
    </lineage>
</organism>